<dbReference type="CDD" id="cd03145">
    <property type="entry name" value="GAT1_cyanophycinase"/>
    <property type="match status" value="1"/>
</dbReference>
<keyword evidence="2" id="KW-1185">Reference proteome</keyword>
<evidence type="ECO:0000313" key="2">
    <source>
        <dbReference type="Proteomes" id="UP000000532"/>
    </source>
</evidence>
<dbReference type="AlphaFoldDB" id="Q5SLX7"/>
<dbReference type="EnsemblBacteria" id="BAD69989">
    <property type="protein sequence ID" value="BAD69989"/>
    <property type="gene ID" value="BAD69989"/>
</dbReference>
<protein>
    <recommendedName>
        <fullName evidence="3">Cyanophycinase</fullName>
    </recommendedName>
</protein>
<evidence type="ECO:0008006" key="3">
    <source>
        <dbReference type="Google" id="ProtNLM"/>
    </source>
</evidence>
<dbReference type="KEGG" id="ttj:TTHA0166"/>
<gene>
    <name evidence="1" type="ordered locus">TTHA0166</name>
</gene>
<organism evidence="1 2">
    <name type="scientific">Thermus thermophilus (strain ATCC 27634 / DSM 579 / HB8)</name>
    <dbReference type="NCBI Taxonomy" id="300852"/>
    <lineage>
        <taxon>Bacteria</taxon>
        <taxon>Thermotogati</taxon>
        <taxon>Deinococcota</taxon>
        <taxon>Deinococci</taxon>
        <taxon>Thermales</taxon>
        <taxon>Thermaceae</taxon>
        <taxon>Thermus</taxon>
    </lineage>
</organism>
<dbReference type="InterPro" id="IPR029062">
    <property type="entry name" value="Class_I_gatase-like"/>
</dbReference>
<proteinExistence type="predicted"/>
<dbReference type="HOGENOM" id="CLU_100190_0_0_0"/>
<name>Q5SLX7_THET8</name>
<accession>Q5SLX7</accession>
<reference evidence="1 2" key="1">
    <citation type="submission" date="2004-11" db="EMBL/GenBank/DDBJ databases">
        <title>Complete genome sequence of Thermus thermophilus HB8.</title>
        <authorList>
            <person name="Masui R."/>
            <person name="Kurokawa K."/>
            <person name="Nakagawa N."/>
            <person name="Tokunaga F."/>
            <person name="Koyama Y."/>
            <person name="Shibata T."/>
            <person name="Oshima T."/>
            <person name="Yokoyama S."/>
            <person name="Yasunaga T."/>
            <person name="Kuramitsu S."/>
        </authorList>
    </citation>
    <scope>NUCLEOTIDE SEQUENCE [LARGE SCALE GENOMIC DNA]</scope>
    <source>
        <strain evidence="2">ATCC 27634 / DSM 579 / HB8</strain>
    </source>
</reference>
<dbReference type="Gene3D" id="3.40.50.880">
    <property type="match status" value="1"/>
</dbReference>
<dbReference type="eggNOG" id="COG4242">
    <property type="taxonomic scope" value="Bacteria"/>
</dbReference>
<dbReference type="PATRIC" id="fig|300852.9.peg.164"/>
<dbReference type="Proteomes" id="UP000000532">
    <property type="component" value="Chromosome"/>
</dbReference>
<sequence>MRYPRRYRGGESVRQGYFALLTADPLRGALNRVEARLIEEARGEALFLIPYALRDLAEAWRLVYRDLGLRRGRVVYLRRREEAFDPEVARRVAESPLVILAAESLPEFLDLIRNSLLLQALAEVYRQGGGVVAVGEAAGLLGEAAFYALEGEVRAGFGLALLRGLALLPRVEERGRFLALSRLVADNPDLVGLGLLENTALRLLRGLGEVWAGGVTLVDAGGAEYTGRGVRGLRVDVLSTGERFPLPSL</sequence>
<dbReference type="EMBL" id="AP008226">
    <property type="protein sequence ID" value="BAD69989.1"/>
    <property type="molecule type" value="Genomic_DNA"/>
</dbReference>
<evidence type="ECO:0000313" key="1">
    <source>
        <dbReference type="EMBL" id="BAD69989.1"/>
    </source>
</evidence>